<comment type="similarity">
    <text evidence="1">Belongs to the methyltransferase superfamily.</text>
</comment>
<dbReference type="CDD" id="cd02440">
    <property type="entry name" value="AdoMet_MTases"/>
    <property type="match status" value="1"/>
</dbReference>
<organism evidence="5">
    <name type="scientific">hydrothermal vent metagenome</name>
    <dbReference type="NCBI Taxonomy" id="652676"/>
    <lineage>
        <taxon>unclassified sequences</taxon>
        <taxon>metagenomes</taxon>
        <taxon>ecological metagenomes</taxon>
    </lineage>
</organism>
<dbReference type="GO" id="GO:0032259">
    <property type="term" value="P:methylation"/>
    <property type="evidence" value="ECO:0007669"/>
    <property type="project" value="UniProtKB-KW"/>
</dbReference>
<sequence length="251" mass="28413">MSLHHHKQFNDKSDLYAAARPTYPDELFEFLFSQCPDFEQAWDCGTGSGQAAVSLAKRFHHVEATDVSPQQIANATAHKRVHYSVQPAETTHFANDAFSLITVAQALHWFEFNKFWPEVHRVLKPGGIFAAWGYSWFHISTEIDAIIATKLMPPIKNFWAAQNQLLWDGYQAIPFPFVTIPTPQIILAQQWNLAQLLAYLGSWSAVRHCIEANGDEFFVELTAALGKAWGSAEEKKVISMDFHLMVGRHEA</sequence>
<dbReference type="InterPro" id="IPR013216">
    <property type="entry name" value="Methyltransf_11"/>
</dbReference>
<dbReference type="EMBL" id="UOEU01000156">
    <property type="protein sequence ID" value="VAW31101.1"/>
    <property type="molecule type" value="Genomic_DNA"/>
</dbReference>
<proteinExistence type="inferred from homology"/>
<keyword evidence="2 5" id="KW-0489">Methyltransferase</keyword>
<dbReference type="Gene3D" id="3.40.50.150">
    <property type="entry name" value="Vaccinia Virus protein VP39"/>
    <property type="match status" value="1"/>
</dbReference>
<dbReference type="Pfam" id="PF08241">
    <property type="entry name" value="Methyltransf_11"/>
    <property type="match status" value="1"/>
</dbReference>
<evidence type="ECO:0000256" key="1">
    <source>
        <dbReference type="ARBA" id="ARBA00008361"/>
    </source>
</evidence>
<dbReference type="SUPFAM" id="SSF53335">
    <property type="entry name" value="S-adenosyl-L-methionine-dependent methyltransferases"/>
    <property type="match status" value="1"/>
</dbReference>
<keyword evidence="3 5" id="KW-0808">Transferase</keyword>
<dbReference type="PANTHER" id="PTHR44942:SF4">
    <property type="entry name" value="METHYLTRANSFERASE TYPE 11 DOMAIN-CONTAINING PROTEIN"/>
    <property type="match status" value="1"/>
</dbReference>
<dbReference type="AlphaFoldDB" id="A0A3B0UJ07"/>
<evidence type="ECO:0000313" key="5">
    <source>
        <dbReference type="EMBL" id="VAW31101.1"/>
    </source>
</evidence>
<accession>A0A3B0UJ07</accession>
<dbReference type="InterPro" id="IPR051052">
    <property type="entry name" value="Diverse_substrate_MTase"/>
</dbReference>
<feature type="domain" description="Methyltransferase type 11" evidence="4">
    <location>
        <begin position="43"/>
        <end position="130"/>
    </location>
</feature>
<evidence type="ECO:0000256" key="3">
    <source>
        <dbReference type="ARBA" id="ARBA00022679"/>
    </source>
</evidence>
<gene>
    <name evidence="5" type="ORF">MNBD_CHLOROFLEXI01-4359</name>
</gene>
<dbReference type="GO" id="GO:0008757">
    <property type="term" value="F:S-adenosylmethionine-dependent methyltransferase activity"/>
    <property type="evidence" value="ECO:0007669"/>
    <property type="project" value="InterPro"/>
</dbReference>
<name>A0A3B0UJ07_9ZZZZ</name>
<dbReference type="PANTHER" id="PTHR44942">
    <property type="entry name" value="METHYLTRANSF_11 DOMAIN-CONTAINING PROTEIN"/>
    <property type="match status" value="1"/>
</dbReference>
<protein>
    <submittedName>
        <fullName evidence="5">SAM-dependent methyltransferases</fullName>
    </submittedName>
</protein>
<evidence type="ECO:0000259" key="4">
    <source>
        <dbReference type="Pfam" id="PF08241"/>
    </source>
</evidence>
<evidence type="ECO:0000256" key="2">
    <source>
        <dbReference type="ARBA" id="ARBA00022603"/>
    </source>
</evidence>
<reference evidence="5" key="1">
    <citation type="submission" date="2018-06" db="EMBL/GenBank/DDBJ databases">
        <authorList>
            <person name="Zhirakovskaya E."/>
        </authorList>
    </citation>
    <scope>NUCLEOTIDE SEQUENCE</scope>
</reference>
<dbReference type="InterPro" id="IPR029063">
    <property type="entry name" value="SAM-dependent_MTases_sf"/>
</dbReference>